<dbReference type="Gene3D" id="1.10.287.130">
    <property type="match status" value="1"/>
</dbReference>
<dbReference type="EMBL" id="CP040017">
    <property type="protein sequence ID" value="QCP09173.1"/>
    <property type="molecule type" value="Genomic_DNA"/>
</dbReference>
<feature type="domain" description="PAS" evidence="7">
    <location>
        <begin position="45"/>
        <end position="97"/>
    </location>
</feature>
<dbReference type="InterPro" id="IPR001789">
    <property type="entry name" value="Sig_transdc_resp-reg_receiver"/>
</dbReference>
<dbReference type="PROSITE" id="PS50110">
    <property type="entry name" value="RESPONSE_REGULATORY"/>
    <property type="match status" value="1"/>
</dbReference>
<dbReference type="InterPro" id="IPR004358">
    <property type="entry name" value="Sig_transdc_His_kin-like_C"/>
</dbReference>
<gene>
    <name evidence="8" type="ORF">FCL38_01010</name>
</gene>
<feature type="domain" description="Histidine kinase" evidence="5">
    <location>
        <begin position="179"/>
        <end position="397"/>
    </location>
</feature>
<dbReference type="Pfam" id="PF02518">
    <property type="entry name" value="HATPase_c"/>
    <property type="match status" value="1"/>
</dbReference>
<keyword evidence="9" id="KW-1185">Reference proteome</keyword>
<dbReference type="PANTHER" id="PTHR43547:SF2">
    <property type="entry name" value="HYBRID SIGNAL TRANSDUCTION HISTIDINE KINASE C"/>
    <property type="match status" value="1"/>
</dbReference>
<dbReference type="PRINTS" id="PR00344">
    <property type="entry name" value="BCTRLSENSOR"/>
</dbReference>
<dbReference type="Proteomes" id="UP000298763">
    <property type="component" value="Chromosome"/>
</dbReference>
<reference evidence="8 9" key="1">
    <citation type="submission" date="2019-05" db="EMBL/GenBank/DDBJ databases">
        <title>Draft Genome Sequences of Six Type Strains of the Genus Massilia.</title>
        <authorList>
            <person name="Miess H."/>
            <person name="Frediansyhah A."/>
            <person name="Gross H."/>
        </authorList>
    </citation>
    <scope>NUCLEOTIDE SEQUENCE [LARGE SCALE GENOMIC DNA]</scope>
    <source>
        <strain evidence="8 9">DSMZ 26121</strain>
    </source>
</reference>
<dbReference type="Pfam" id="PF13426">
    <property type="entry name" value="PAS_9"/>
    <property type="match status" value="1"/>
</dbReference>
<evidence type="ECO:0000313" key="9">
    <source>
        <dbReference type="Proteomes" id="UP000298763"/>
    </source>
</evidence>
<dbReference type="SUPFAM" id="SSF55785">
    <property type="entry name" value="PYP-like sensor domain (PAS domain)"/>
    <property type="match status" value="1"/>
</dbReference>
<feature type="modified residue" description="4-aspartylphosphate" evidence="4">
    <location>
        <position position="466"/>
    </location>
</feature>
<dbReference type="InterPro" id="IPR003661">
    <property type="entry name" value="HisK_dim/P_dom"/>
</dbReference>
<dbReference type="SMART" id="SM00091">
    <property type="entry name" value="PAS"/>
    <property type="match status" value="1"/>
</dbReference>
<dbReference type="CDD" id="cd17580">
    <property type="entry name" value="REC_2_DhkD-like"/>
    <property type="match status" value="1"/>
</dbReference>
<dbReference type="InterPro" id="IPR036890">
    <property type="entry name" value="HATPase_C_sf"/>
</dbReference>
<dbReference type="SUPFAM" id="SSF47384">
    <property type="entry name" value="Homodimeric domain of signal transducing histidine kinase"/>
    <property type="match status" value="1"/>
</dbReference>
<dbReference type="Pfam" id="PF00072">
    <property type="entry name" value="Response_reg"/>
    <property type="match status" value="1"/>
</dbReference>
<accession>A0ABX5UDW0</accession>
<evidence type="ECO:0000259" key="6">
    <source>
        <dbReference type="PROSITE" id="PS50110"/>
    </source>
</evidence>
<comment type="catalytic activity">
    <reaction evidence="1">
        <text>ATP + protein L-histidine = ADP + protein N-phospho-L-histidine.</text>
        <dbReference type="EC" id="2.7.13.3"/>
    </reaction>
</comment>
<dbReference type="Gene3D" id="3.40.50.2300">
    <property type="match status" value="1"/>
</dbReference>
<feature type="domain" description="Response regulatory" evidence="6">
    <location>
        <begin position="417"/>
        <end position="533"/>
    </location>
</feature>
<organism evidence="8 9">
    <name type="scientific">Pseudoduganella umbonata</name>
    <dbReference type="NCBI Taxonomy" id="864828"/>
    <lineage>
        <taxon>Bacteria</taxon>
        <taxon>Pseudomonadati</taxon>
        <taxon>Pseudomonadota</taxon>
        <taxon>Betaproteobacteria</taxon>
        <taxon>Burkholderiales</taxon>
        <taxon>Oxalobacteraceae</taxon>
        <taxon>Telluria group</taxon>
        <taxon>Pseudoduganella</taxon>
    </lineage>
</organism>
<protein>
    <recommendedName>
        <fullName evidence="2">histidine kinase</fullName>
        <ecNumber evidence="2">2.7.13.3</ecNumber>
    </recommendedName>
</protein>
<dbReference type="PROSITE" id="PS50112">
    <property type="entry name" value="PAS"/>
    <property type="match status" value="1"/>
</dbReference>
<proteinExistence type="predicted"/>
<dbReference type="InterPro" id="IPR035965">
    <property type="entry name" value="PAS-like_dom_sf"/>
</dbReference>
<dbReference type="SUPFAM" id="SSF55874">
    <property type="entry name" value="ATPase domain of HSP90 chaperone/DNA topoisomerase II/histidine kinase"/>
    <property type="match status" value="1"/>
</dbReference>
<dbReference type="InterPro" id="IPR003594">
    <property type="entry name" value="HATPase_dom"/>
</dbReference>
<keyword evidence="3 4" id="KW-0597">Phosphoprotein</keyword>
<dbReference type="SUPFAM" id="SSF52172">
    <property type="entry name" value="CheY-like"/>
    <property type="match status" value="1"/>
</dbReference>
<dbReference type="PANTHER" id="PTHR43547">
    <property type="entry name" value="TWO-COMPONENT HISTIDINE KINASE"/>
    <property type="match status" value="1"/>
</dbReference>
<evidence type="ECO:0000256" key="1">
    <source>
        <dbReference type="ARBA" id="ARBA00000085"/>
    </source>
</evidence>
<dbReference type="Gene3D" id="3.30.565.10">
    <property type="entry name" value="Histidine kinase-like ATPase, C-terminal domain"/>
    <property type="match status" value="1"/>
</dbReference>
<evidence type="ECO:0000313" key="8">
    <source>
        <dbReference type="EMBL" id="QCP09173.1"/>
    </source>
</evidence>
<name>A0ABX5UDW0_9BURK</name>
<dbReference type="SMART" id="SM00388">
    <property type="entry name" value="HisKA"/>
    <property type="match status" value="1"/>
</dbReference>
<dbReference type="CDD" id="cd00130">
    <property type="entry name" value="PAS"/>
    <property type="match status" value="1"/>
</dbReference>
<dbReference type="InterPro" id="IPR000014">
    <property type="entry name" value="PAS"/>
</dbReference>
<evidence type="ECO:0000256" key="3">
    <source>
        <dbReference type="ARBA" id="ARBA00022553"/>
    </source>
</evidence>
<dbReference type="Pfam" id="PF00512">
    <property type="entry name" value="HisKA"/>
    <property type="match status" value="1"/>
</dbReference>
<evidence type="ECO:0000256" key="2">
    <source>
        <dbReference type="ARBA" id="ARBA00012438"/>
    </source>
</evidence>
<evidence type="ECO:0000256" key="4">
    <source>
        <dbReference type="PROSITE-ProRule" id="PRU00169"/>
    </source>
</evidence>
<dbReference type="InterPro" id="IPR036097">
    <property type="entry name" value="HisK_dim/P_sf"/>
</dbReference>
<dbReference type="CDD" id="cd00075">
    <property type="entry name" value="HATPase"/>
    <property type="match status" value="1"/>
</dbReference>
<dbReference type="SMART" id="SM00387">
    <property type="entry name" value="HATPase_c"/>
    <property type="match status" value="1"/>
</dbReference>
<dbReference type="SMART" id="SM00448">
    <property type="entry name" value="REC"/>
    <property type="match status" value="1"/>
</dbReference>
<dbReference type="InterPro" id="IPR005467">
    <property type="entry name" value="His_kinase_dom"/>
</dbReference>
<dbReference type="PROSITE" id="PS50109">
    <property type="entry name" value="HIS_KIN"/>
    <property type="match status" value="1"/>
</dbReference>
<evidence type="ECO:0000259" key="5">
    <source>
        <dbReference type="PROSITE" id="PS50109"/>
    </source>
</evidence>
<dbReference type="InterPro" id="IPR011006">
    <property type="entry name" value="CheY-like_superfamily"/>
</dbReference>
<evidence type="ECO:0000259" key="7">
    <source>
        <dbReference type="PROSITE" id="PS50112"/>
    </source>
</evidence>
<dbReference type="Gene3D" id="3.30.450.20">
    <property type="entry name" value="PAS domain"/>
    <property type="match status" value="1"/>
</dbReference>
<sequence>MACGRLREKSAESCLRVIMDLQARVLLPTPFNTANQVMFNSLSDMKEMAIAIAENSVQGIVVMDEQGMCLYANRAWLEITGFSAADMHSKPVHDWVHHHRPNGQPLPIHECPIGCTLGNNECVRNHRDLFFRKDGTSFHVSCAASPIMVDDATVLKILEIRDVTREVETEQRRDEFLAMLAHELRNPLAPISAAASLLEIQKLDEQSVRRSSRIIARQVSHMTGLIDDLLDASRVTQGHVRLEKTACDLASVILDAAEQIRPLIDGKRHRFTVDVAQQAATVWGDRKRLVQICANVIGNAAKYTAEGGEILVSLTMLEKHVQVTVSDNGIGMTAEMIGRAFELFTQAKRSPDRSQGGLGIGLALVRSLVLLHGGTVWIQSAGIGHGAKVTMELPRATQSAVTTSEVADVLDTAHSLNILIVEDTKDTGDALGMVLGVLGHDVRVERDPYAAMQTAGNKRFDVFLIDIGLPGMDGMEMARRIRRQPQHADAMLIAITGYGQARDRLEALEAGFDHHMVKPANLHDLQNLLSGRTGRVATVDDEDQAARTTAPYEIPSTLL</sequence>
<dbReference type="NCBIfam" id="TIGR00229">
    <property type="entry name" value="sensory_box"/>
    <property type="match status" value="1"/>
</dbReference>
<dbReference type="EC" id="2.7.13.3" evidence="2"/>
<dbReference type="CDD" id="cd00082">
    <property type="entry name" value="HisKA"/>
    <property type="match status" value="1"/>
</dbReference>